<feature type="transmembrane region" description="Helical" evidence="5">
    <location>
        <begin position="162"/>
        <end position="181"/>
    </location>
</feature>
<evidence type="ECO:0000256" key="2">
    <source>
        <dbReference type="ARBA" id="ARBA00022692"/>
    </source>
</evidence>
<keyword evidence="2 5" id="KW-0812">Transmembrane</keyword>
<dbReference type="Proteomes" id="UP001652582">
    <property type="component" value="Chromosome 27"/>
</dbReference>
<feature type="domain" description="Major facilitator superfamily (MFS) profile" evidence="6">
    <location>
        <begin position="7"/>
        <end position="438"/>
    </location>
</feature>
<dbReference type="Gene3D" id="1.20.1250.20">
    <property type="entry name" value="MFS general substrate transporter like domains"/>
    <property type="match status" value="1"/>
</dbReference>
<feature type="transmembrane region" description="Helical" evidence="5">
    <location>
        <begin position="247"/>
        <end position="264"/>
    </location>
</feature>
<proteinExistence type="predicted"/>
<feature type="transmembrane region" description="Helical" evidence="5">
    <location>
        <begin position="287"/>
        <end position="309"/>
    </location>
</feature>
<feature type="transmembrane region" description="Helical" evidence="5">
    <location>
        <begin position="75"/>
        <end position="94"/>
    </location>
</feature>
<evidence type="ECO:0000313" key="8">
    <source>
        <dbReference type="RefSeq" id="XP_052746355.1"/>
    </source>
</evidence>
<reference evidence="8" key="1">
    <citation type="submission" date="2025-08" db="UniProtKB">
        <authorList>
            <consortium name="RefSeq"/>
        </authorList>
    </citation>
    <scope>IDENTIFICATION</scope>
</reference>
<dbReference type="InterPro" id="IPR005828">
    <property type="entry name" value="MFS_sugar_transport-like"/>
</dbReference>
<feature type="transmembrane region" description="Helical" evidence="5">
    <location>
        <begin position="345"/>
        <end position="368"/>
    </location>
</feature>
<evidence type="ECO:0000259" key="6">
    <source>
        <dbReference type="PROSITE" id="PS50850"/>
    </source>
</evidence>
<gene>
    <name evidence="8" type="primary">LOC112045175</name>
</gene>
<keyword evidence="4 5" id="KW-0472">Membrane</keyword>
<comment type="subcellular location">
    <subcellularLocation>
        <location evidence="1">Membrane</location>
        <topology evidence="1">Multi-pass membrane protein</topology>
    </subcellularLocation>
</comment>
<dbReference type="InterPro" id="IPR036259">
    <property type="entry name" value="MFS_trans_sf"/>
</dbReference>
<evidence type="ECO:0000256" key="4">
    <source>
        <dbReference type="ARBA" id="ARBA00023136"/>
    </source>
</evidence>
<evidence type="ECO:0000256" key="5">
    <source>
        <dbReference type="SAM" id="Phobius"/>
    </source>
</evidence>
<evidence type="ECO:0000256" key="1">
    <source>
        <dbReference type="ARBA" id="ARBA00004141"/>
    </source>
</evidence>
<keyword evidence="3 5" id="KW-1133">Transmembrane helix</keyword>
<keyword evidence="7" id="KW-1185">Reference proteome</keyword>
<evidence type="ECO:0000256" key="3">
    <source>
        <dbReference type="ARBA" id="ARBA00022989"/>
    </source>
</evidence>
<dbReference type="InterPro" id="IPR050549">
    <property type="entry name" value="MFS_Trehalose_Transporter"/>
</dbReference>
<feature type="transmembrane region" description="Helical" evidence="5">
    <location>
        <begin position="133"/>
        <end position="156"/>
    </location>
</feature>
<feature type="transmembrane region" description="Helical" evidence="5">
    <location>
        <begin position="100"/>
        <end position="121"/>
    </location>
</feature>
<dbReference type="RefSeq" id="XP_052746355.1">
    <property type="nucleotide sequence ID" value="XM_052890395.1"/>
</dbReference>
<dbReference type="PROSITE" id="PS50850">
    <property type="entry name" value="MFS"/>
    <property type="match status" value="1"/>
</dbReference>
<feature type="transmembrane region" description="Helical" evidence="5">
    <location>
        <begin position="316"/>
        <end position="339"/>
    </location>
</feature>
<dbReference type="Pfam" id="PF00083">
    <property type="entry name" value="Sugar_tr"/>
    <property type="match status" value="1"/>
</dbReference>
<sequence>MFQKVFVLASLNWIAFSTGIVYGQLGGLITSLQKKEEGIDFSDAQISLIAFTLPFVCFFGFVSLSITTEKIGQRWLYILFCLLMTGNWLILYNANELYQFMISRIIGGVSVGALFALNLFVTSEYTCPNTRALFINIIVVIAPAIGTAVGHAMGILLHWRCAALFGLATAFLSAVLPYFWIDSPHWLASRGRFEECEKTFRMLHGTTQCSERQLQLLIKLERSKLEAIQETKCEPLKRIVAVLKKKYFWDIFILSLFVDLYLVASEKIAFSLLASVIIADITGSSNVLLFTFIVDGFLILGPCLSCFFIRKCSMRTLLFTSGLAANFVLLIFSLCYYFRNGDGLFNWINIGLLALYFIIINTGPYPVLETIYSEMFPLEIKMYMFTVSGSILMFVTSFSVFILPFIVKTVGYHGLFVMNSLLMSVSLVYIWWKLPETKGKTLQEIEVYFKTKNFHVDDLSAEQLKSLIVM</sequence>
<feature type="transmembrane region" description="Helical" evidence="5">
    <location>
        <begin position="380"/>
        <end position="406"/>
    </location>
</feature>
<dbReference type="GeneID" id="112045175"/>
<name>A0ABM3M616_BICAN</name>
<feature type="transmembrane region" description="Helical" evidence="5">
    <location>
        <begin position="47"/>
        <end position="68"/>
    </location>
</feature>
<dbReference type="InterPro" id="IPR020846">
    <property type="entry name" value="MFS_dom"/>
</dbReference>
<dbReference type="PANTHER" id="PTHR48021">
    <property type="match status" value="1"/>
</dbReference>
<dbReference type="PANTHER" id="PTHR48021:SF68">
    <property type="entry name" value="MAJOR FACILITATOR SUPERFAMILY (MFS) PROFILE DOMAIN-CONTAINING PROTEIN"/>
    <property type="match status" value="1"/>
</dbReference>
<dbReference type="SUPFAM" id="SSF103473">
    <property type="entry name" value="MFS general substrate transporter"/>
    <property type="match status" value="1"/>
</dbReference>
<accession>A0ABM3M616</accession>
<organism evidence="7 8">
    <name type="scientific">Bicyclus anynana</name>
    <name type="common">Squinting bush brown butterfly</name>
    <dbReference type="NCBI Taxonomy" id="110368"/>
    <lineage>
        <taxon>Eukaryota</taxon>
        <taxon>Metazoa</taxon>
        <taxon>Ecdysozoa</taxon>
        <taxon>Arthropoda</taxon>
        <taxon>Hexapoda</taxon>
        <taxon>Insecta</taxon>
        <taxon>Pterygota</taxon>
        <taxon>Neoptera</taxon>
        <taxon>Endopterygota</taxon>
        <taxon>Lepidoptera</taxon>
        <taxon>Glossata</taxon>
        <taxon>Ditrysia</taxon>
        <taxon>Papilionoidea</taxon>
        <taxon>Nymphalidae</taxon>
        <taxon>Satyrinae</taxon>
        <taxon>Satyrini</taxon>
        <taxon>Mycalesina</taxon>
        <taxon>Bicyclus</taxon>
    </lineage>
</organism>
<feature type="transmembrane region" description="Helical" evidence="5">
    <location>
        <begin position="412"/>
        <end position="432"/>
    </location>
</feature>
<protein>
    <submittedName>
        <fullName evidence="8">Uncharacterized protein LOC112045175</fullName>
    </submittedName>
</protein>
<evidence type="ECO:0000313" key="7">
    <source>
        <dbReference type="Proteomes" id="UP001652582"/>
    </source>
</evidence>